<comment type="caution">
    <text evidence="1">The sequence shown here is derived from an EMBL/GenBank/DDBJ whole genome shotgun (WGS) entry which is preliminary data.</text>
</comment>
<dbReference type="Gene3D" id="2.60.120.10">
    <property type="entry name" value="Jelly Rolls"/>
    <property type="match status" value="1"/>
</dbReference>
<organism evidence="1 2">
    <name type="scientific">Vagococcus bubulae</name>
    <dbReference type="NCBI Taxonomy" id="1977868"/>
    <lineage>
        <taxon>Bacteria</taxon>
        <taxon>Bacillati</taxon>
        <taxon>Bacillota</taxon>
        <taxon>Bacilli</taxon>
        <taxon>Lactobacillales</taxon>
        <taxon>Enterococcaceae</taxon>
        <taxon>Vagococcus</taxon>
    </lineage>
</organism>
<dbReference type="SUPFAM" id="SSF51182">
    <property type="entry name" value="RmlC-like cupins"/>
    <property type="match status" value="1"/>
</dbReference>
<evidence type="ECO:0000313" key="2">
    <source>
        <dbReference type="Proteomes" id="UP000288490"/>
    </source>
</evidence>
<dbReference type="Proteomes" id="UP000288490">
    <property type="component" value="Unassembled WGS sequence"/>
</dbReference>
<dbReference type="PANTHER" id="PTHR37943:SF1">
    <property type="entry name" value="PROTEIN VES"/>
    <property type="match status" value="1"/>
</dbReference>
<accession>A0A429ZIU3</accession>
<evidence type="ECO:0000313" key="1">
    <source>
        <dbReference type="EMBL" id="RST93612.1"/>
    </source>
</evidence>
<dbReference type="InterPro" id="IPR010282">
    <property type="entry name" value="Uncharacterised_HutD/Ves"/>
</dbReference>
<dbReference type="OrthoDB" id="9786443at2"/>
<dbReference type="EMBL" id="NGJT01000011">
    <property type="protein sequence ID" value="RST93612.1"/>
    <property type="molecule type" value="Genomic_DNA"/>
</dbReference>
<protein>
    <recommendedName>
        <fullName evidence="3">HutD-family protein</fullName>
    </recommendedName>
</protein>
<dbReference type="PANTHER" id="PTHR37943">
    <property type="entry name" value="PROTEIN VES"/>
    <property type="match status" value="1"/>
</dbReference>
<proteinExistence type="predicted"/>
<name>A0A429ZIU3_9ENTE</name>
<sequence>MKKVTLLDYSSRGKKMAYHLLRKNDHQTSCWSGGETTQVFLYPPTGKYEPGKFDYRISTASVEVEESIFSALPGYNRLLMSLNHPLELTHESLSNTVTKKMKPFEVDAFDGADKTKSVGKCQDFNVIFKPTYVSEMSAVDSIKKRQLLPCIRYFYYLLTDGLMTYTDQEGEHVAKLEAGDCIMVEEGRTISMISIESHQPHQSPAVVEVVVWKNEKSL</sequence>
<dbReference type="AlphaFoldDB" id="A0A429ZIU3"/>
<dbReference type="Pfam" id="PF05962">
    <property type="entry name" value="HutD"/>
    <property type="match status" value="1"/>
</dbReference>
<gene>
    <name evidence="1" type="ORF">CBF36_07245</name>
</gene>
<evidence type="ECO:0008006" key="3">
    <source>
        <dbReference type="Google" id="ProtNLM"/>
    </source>
</evidence>
<dbReference type="InterPro" id="IPR011051">
    <property type="entry name" value="RmlC_Cupin_sf"/>
</dbReference>
<keyword evidence="2" id="KW-1185">Reference proteome</keyword>
<reference evidence="1 2" key="1">
    <citation type="submission" date="2017-05" db="EMBL/GenBank/DDBJ databases">
        <title>Vagococcus spp. assemblies.</title>
        <authorList>
            <person name="Gulvik C.A."/>
        </authorList>
    </citation>
    <scope>NUCLEOTIDE SEQUENCE [LARGE SCALE GENOMIC DNA]</scope>
    <source>
        <strain evidence="1 2">SS1994</strain>
    </source>
</reference>
<dbReference type="InterPro" id="IPR014710">
    <property type="entry name" value="RmlC-like_jellyroll"/>
</dbReference>